<protein>
    <recommendedName>
        <fullName evidence="3">Dystroglycan-like</fullName>
    </recommendedName>
</protein>
<name>A0A2Z7A065_9LAMI</name>
<reference evidence="1 2" key="1">
    <citation type="journal article" date="2015" name="Proc. Natl. Acad. Sci. U.S.A.">
        <title>The resurrection genome of Boea hygrometrica: A blueprint for survival of dehydration.</title>
        <authorList>
            <person name="Xiao L."/>
            <person name="Yang G."/>
            <person name="Zhang L."/>
            <person name="Yang X."/>
            <person name="Zhao S."/>
            <person name="Ji Z."/>
            <person name="Zhou Q."/>
            <person name="Hu M."/>
            <person name="Wang Y."/>
            <person name="Chen M."/>
            <person name="Xu Y."/>
            <person name="Jin H."/>
            <person name="Xiao X."/>
            <person name="Hu G."/>
            <person name="Bao F."/>
            <person name="Hu Y."/>
            <person name="Wan P."/>
            <person name="Li L."/>
            <person name="Deng X."/>
            <person name="Kuang T."/>
            <person name="Xiang C."/>
            <person name="Zhu J.K."/>
            <person name="Oliver M.J."/>
            <person name="He Y."/>
        </authorList>
    </citation>
    <scope>NUCLEOTIDE SEQUENCE [LARGE SCALE GENOMIC DNA]</scope>
    <source>
        <strain evidence="2">cv. XS01</strain>
    </source>
</reference>
<sequence length="545" mass="59999">MASSFIANALQINFDSVLEIADNAGMVEMFKSMEATGLRGFLGCPTGKFVAITEDRFAGVFGFTDLSEVPKNRVYDARSAFSKSGEQVIISGKKRQMKFEFRLLNDILAKSVTVKAGSFDAVTSERFLLMTAIHFGIKVNWSKVLFGILKEMADRTSKRAKGYAAQICVLLKGDPAITLGEATTFPLKKILTAKTVGTYIATNITINARDEVDEPAVSKIAIVRRKPVSKKKAGPSKDDEDEPIEIITEKAAEKPKSKKRPVATSDAPVVTKIKRTTRGKAALSKKTLEMVAVAQESIPLQIVESISTAQMIYEERIDEEEPAVEKTGEEACETSVFYDVDHIIAQIVSENAQMDTEVSEPESGEFDRTTETIGTNAMVEEQIFEQEMEKDAEPGASDELVGAKKNLSSNKPTDEELMSIDDLLIQISDNMMLQSVTAAEITNIRFGNSNEITDIQDKDLYYASLPQIPVHDKGKEPLVEADAIKGNPAKEMVQLICGDVEFLVQLRQQVIQDVVNFFHSFSISHIADLESLKEIVCAKNKSPNL</sequence>
<proteinExistence type="predicted"/>
<evidence type="ECO:0000313" key="2">
    <source>
        <dbReference type="Proteomes" id="UP000250235"/>
    </source>
</evidence>
<evidence type="ECO:0000313" key="1">
    <source>
        <dbReference type="EMBL" id="KZV14503.1"/>
    </source>
</evidence>
<evidence type="ECO:0008006" key="3">
    <source>
        <dbReference type="Google" id="ProtNLM"/>
    </source>
</evidence>
<accession>A0A2Z7A065</accession>
<dbReference type="EMBL" id="KV020466">
    <property type="protein sequence ID" value="KZV14503.1"/>
    <property type="molecule type" value="Genomic_DNA"/>
</dbReference>
<dbReference type="Proteomes" id="UP000250235">
    <property type="component" value="Unassembled WGS sequence"/>
</dbReference>
<organism evidence="1 2">
    <name type="scientific">Dorcoceras hygrometricum</name>
    <dbReference type="NCBI Taxonomy" id="472368"/>
    <lineage>
        <taxon>Eukaryota</taxon>
        <taxon>Viridiplantae</taxon>
        <taxon>Streptophyta</taxon>
        <taxon>Embryophyta</taxon>
        <taxon>Tracheophyta</taxon>
        <taxon>Spermatophyta</taxon>
        <taxon>Magnoliopsida</taxon>
        <taxon>eudicotyledons</taxon>
        <taxon>Gunneridae</taxon>
        <taxon>Pentapetalae</taxon>
        <taxon>asterids</taxon>
        <taxon>lamiids</taxon>
        <taxon>Lamiales</taxon>
        <taxon>Gesneriaceae</taxon>
        <taxon>Didymocarpoideae</taxon>
        <taxon>Trichosporeae</taxon>
        <taxon>Loxocarpinae</taxon>
        <taxon>Dorcoceras</taxon>
    </lineage>
</organism>
<dbReference type="AlphaFoldDB" id="A0A2Z7A065"/>
<gene>
    <name evidence="1" type="ORF">F511_42902</name>
</gene>
<keyword evidence="2" id="KW-1185">Reference proteome</keyword>